<gene>
    <name evidence="4" type="primary">rpl12</name>
    <name evidence="6" type="ORF">B9Q02_01880</name>
</gene>
<dbReference type="Gene3D" id="1.10.10.1410">
    <property type="match status" value="1"/>
</dbReference>
<dbReference type="Proteomes" id="UP000240569">
    <property type="component" value="Unassembled WGS sequence"/>
</dbReference>
<organism evidence="6 7">
    <name type="scientific">Candidatus Marsarchaeota G1 archaeon BE_D</name>
    <dbReference type="NCBI Taxonomy" id="1978156"/>
    <lineage>
        <taxon>Archaea</taxon>
        <taxon>Candidatus Marsarchaeota</taxon>
        <taxon>Candidatus Marsarchaeota group 1</taxon>
    </lineage>
</organism>
<name>A0A2R6AJQ2_9ARCH</name>
<dbReference type="Pfam" id="PF00428">
    <property type="entry name" value="Ribosomal_60s"/>
    <property type="match status" value="1"/>
</dbReference>
<dbReference type="NCBIfam" id="TIGR03685">
    <property type="entry name" value="ribo_P1_arch"/>
    <property type="match status" value="1"/>
</dbReference>
<accession>A0A2R6AJQ2</accession>
<protein>
    <recommendedName>
        <fullName evidence="4">Large ribosomal subunit protein P1</fullName>
    </recommendedName>
</protein>
<dbReference type="GO" id="GO:0005840">
    <property type="term" value="C:ribosome"/>
    <property type="evidence" value="ECO:0007669"/>
    <property type="project" value="UniProtKB-KW"/>
</dbReference>
<dbReference type="GO" id="GO:1990904">
    <property type="term" value="C:ribonucleoprotein complex"/>
    <property type="evidence" value="ECO:0007669"/>
    <property type="project" value="UniProtKB-KW"/>
</dbReference>
<dbReference type="FunFam" id="1.10.10.1410:FF:000002">
    <property type="entry name" value="60S acidic ribosomal protein P2"/>
    <property type="match status" value="1"/>
</dbReference>
<evidence type="ECO:0000256" key="4">
    <source>
        <dbReference type="HAMAP-Rule" id="MF_01478"/>
    </source>
</evidence>
<dbReference type="AlphaFoldDB" id="A0A2R6AJQ2"/>
<keyword evidence="3 4" id="KW-0687">Ribonucleoprotein</keyword>
<dbReference type="InterPro" id="IPR027534">
    <property type="entry name" value="Ribosomal_P1/P2"/>
</dbReference>
<comment type="similarity">
    <text evidence="1 4">Belongs to the eukaryotic ribosomal protein P1/P2 family.</text>
</comment>
<comment type="subunit">
    <text evidence="4">Part of the 50S ribosomal subunit. Homodimer, it forms part of the ribosomal stalk which helps the ribosome interact with GTP-bound translation factors. Forms a heptameric L10(L12)2(L12)2(L12)2 complex, where L10 forms an elongated spine to which the L12 dimers bind in a sequential fashion.</text>
</comment>
<dbReference type="CDD" id="cd05832">
    <property type="entry name" value="Ribosomal_L12p"/>
    <property type="match status" value="1"/>
</dbReference>
<keyword evidence="2 4" id="KW-0689">Ribosomal protein</keyword>
<dbReference type="HAMAP" id="MF_01478">
    <property type="entry name" value="Ribosomal_L12_arch"/>
    <property type="match status" value="1"/>
</dbReference>
<comment type="function">
    <text evidence="4">Forms part of the ribosomal stalk, playing a central role in the interaction of the ribosome with GTP-bound translation factors.</text>
</comment>
<reference evidence="6 7" key="1">
    <citation type="submission" date="2017-04" db="EMBL/GenBank/DDBJ databases">
        <title>Novel microbial lineages endemic to geothermal iron-oxide mats fill important gaps in the evolutionary history of Archaea.</title>
        <authorList>
            <person name="Jay Z.J."/>
            <person name="Beam J.P."/>
            <person name="Dlakic M."/>
            <person name="Rusch D.B."/>
            <person name="Kozubal M.A."/>
            <person name="Inskeep W.P."/>
        </authorList>
    </citation>
    <scope>NUCLEOTIDE SEQUENCE [LARGE SCALE GENOMIC DNA]</scope>
    <source>
        <strain evidence="6">BE_D</strain>
    </source>
</reference>
<dbReference type="InterPro" id="IPR022295">
    <property type="entry name" value="Ribosomal_P1_arc"/>
</dbReference>
<dbReference type="InterPro" id="IPR038716">
    <property type="entry name" value="P1/P2_N_sf"/>
</dbReference>
<evidence type="ECO:0000256" key="3">
    <source>
        <dbReference type="ARBA" id="ARBA00023274"/>
    </source>
</evidence>
<dbReference type="GO" id="GO:0006414">
    <property type="term" value="P:translational elongation"/>
    <property type="evidence" value="ECO:0007669"/>
    <property type="project" value="InterPro"/>
</dbReference>
<evidence type="ECO:0000256" key="5">
    <source>
        <dbReference type="SAM" id="MobiDB-lite"/>
    </source>
</evidence>
<feature type="compositionally biased region" description="Low complexity" evidence="5">
    <location>
        <begin position="65"/>
        <end position="79"/>
    </location>
</feature>
<evidence type="ECO:0000313" key="7">
    <source>
        <dbReference type="Proteomes" id="UP000240569"/>
    </source>
</evidence>
<proteinExistence type="inferred from homology"/>
<evidence type="ECO:0000313" key="6">
    <source>
        <dbReference type="EMBL" id="PSN86600.1"/>
    </source>
</evidence>
<evidence type="ECO:0000256" key="2">
    <source>
        <dbReference type="ARBA" id="ARBA00022980"/>
    </source>
</evidence>
<dbReference type="EMBL" id="NEXD01000004">
    <property type="protein sequence ID" value="PSN86600.1"/>
    <property type="molecule type" value="Genomic_DNA"/>
</dbReference>
<evidence type="ECO:0000256" key="1">
    <source>
        <dbReference type="ARBA" id="ARBA00005436"/>
    </source>
</evidence>
<sequence>MLYVYASLLLHSAGKEINEENLKRVIEATGVEADLVQIKAIVAALKNVNIDEVIKKGVSLAAPVAPTAQPQPQPQQVEAAKPKEEKKEEEEEVSAEGLSALFG</sequence>
<dbReference type="GO" id="GO:0003735">
    <property type="term" value="F:structural constituent of ribosome"/>
    <property type="evidence" value="ECO:0007669"/>
    <property type="project" value="InterPro"/>
</dbReference>
<comment type="caution">
    <text evidence="6">The sequence shown here is derived from an EMBL/GenBank/DDBJ whole genome shotgun (WGS) entry which is preliminary data.</text>
</comment>
<feature type="region of interest" description="Disordered" evidence="5">
    <location>
        <begin position="65"/>
        <end position="103"/>
    </location>
</feature>